<organism evidence="2 3">
    <name type="scientific">Cuscuta campestris</name>
    <dbReference type="NCBI Taxonomy" id="132261"/>
    <lineage>
        <taxon>Eukaryota</taxon>
        <taxon>Viridiplantae</taxon>
        <taxon>Streptophyta</taxon>
        <taxon>Embryophyta</taxon>
        <taxon>Tracheophyta</taxon>
        <taxon>Spermatophyta</taxon>
        <taxon>Magnoliopsida</taxon>
        <taxon>eudicotyledons</taxon>
        <taxon>Gunneridae</taxon>
        <taxon>Pentapetalae</taxon>
        <taxon>asterids</taxon>
        <taxon>lamiids</taxon>
        <taxon>Solanales</taxon>
        <taxon>Convolvulaceae</taxon>
        <taxon>Cuscuteae</taxon>
        <taxon>Cuscuta</taxon>
        <taxon>Cuscuta subgen. Grammica</taxon>
        <taxon>Cuscuta sect. Cleistogrammica</taxon>
    </lineage>
</organism>
<evidence type="ECO:0000313" key="2">
    <source>
        <dbReference type="EMBL" id="VFQ65342.1"/>
    </source>
</evidence>
<keyword evidence="1" id="KW-0812">Transmembrane</keyword>
<keyword evidence="1" id="KW-0472">Membrane</keyword>
<gene>
    <name evidence="2" type="ORF">CCAM_LOCUS7118</name>
</gene>
<dbReference type="AlphaFoldDB" id="A0A484KTJ0"/>
<name>A0A484KTJ0_9ASTE</name>
<dbReference type="EMBL" id="OOIL02000450">
    <property type="protein sequence ID" value="VFQ65342.1"/>
    <property type="molecule type" value="Genomic_DNA"/>
</dbReference>
<evidence type="ECO:0008006" key="4">
    <source>
        <dbReference type="Google" id="ProtNLM"/>
    </source>
</evidence>
<accession>A0A484KTJ0</accession>
<proteinExistence type="predicted"/>
<sequence length="178" mass="20121">MLRKGVSISENQIGFMPGLSITAAIHLVRRLMKQYRDLDMVFIDLEKACDRVSREILWRCLEHREVLIAYIRAIEDIYEDMYDEGLSFGILLLSFMPMERLVGMLRILLVALGKIGSLLQVLCVNRILANMKGMLHQVVVRMAMLYGVDRVLGSEGCSCSEATSGRDEDANVDAYEDG</sequence>
<evidence type="ECO:0000313" key="3">
    <source>
        <dbReference type="Proteomes" id="UP000595140"/>
    </source>
</evidence>
<dbReference type="Proteomes" id="UP000595140">
    <property type="component" value="Unassembled WGS sequence"/>
</dbReference>
<keyword evidence="1" id="KW-1133">Transmembrane helix</keyword>
<dbReference type="PANTHER" id="PTHR19446">
    <property type="entry name" value="REVERSE TRANSCRIPTASES"/>
    <property type="match status" value="1"/>
</dbReference>
<dbReference type="OrthoDB" id="1245115at2759"/>
<protein>
    <recommendedName>
        <fullName evidence="4">Reverse transcriptase domain-containing protein</fullName>
    </recommendedName>
</protein>
<evidence type="ECO:0000256" key="1">
    <source>
        <dbReference type="SAM" id="Phobius"/>
    </source>
</evidence>
<reference evidence="2 3" key="1">
    <citation type="submission" date="2018-04" db="EMBL/GenBank/DDBJ databases">
        <authorList>
            <person name="Vogel A."/>
        </authorList>
    </citation>
    <scope>NUCLEOTIDE SEQUENCE [LARGE SCALE GENOMIC DNA]</scope>
</reference>
<keyword evidence="3" id="KW-1185">Reference proteome</keyword>
<feature type="transmembrane region" description="Helical" evidence="1">
    <location>
        <begin position="104"/>
        <end position="124"/>
    </location>
</feature>